<name>A0AAD9LMF0_9STRA</name>
<evidence type="ECO:0000313" key="2">
    <source>
        <dbReference type="Proteomes" id="UP001259832"/>
    </source>
</evidence>
<proteinExistence type="predicted"/>
<comment type="caution">
    <text evidence="1">The sequence shown here is derived from an EMBL/GenBank/DDBJ whole genome shotgun (WGS) entry which is preliminary data.</text>
</comment>
<organism evidence="1 2">
    <name type="scientific">Phytophthora citrophthora</name>
    <dbReference type="NCBI Taxonomy" id="4793"/>
    <lineage>
        <taxon>Eukaryota</taxon>
        <taxon>Sar</taxon>
        <taxon>Stramenopiles</taxon>
        <taxon>Oomycota</taxon>
        <taxon>Peronosporomycetes</taxon>
        <taxon>Peronosporales</taxon>
        <taxon>Peronosporaceae</taxon>
        <taxon>Phytophthora</taxon>
    </lineage>
</organism>
<dbReference type="EMBL" id="JASMQC010000012">
    <property type="protein sequence ID" value="KAK1941331.1"/>
    <property type="molecule type" value="Genomic_DNA"/>
</dbReference>
<accession>A0AAD9LMF0</accession>
<evidence type="ECO:0000313" key="1">
    <source>
        <dbReference type="EMBL" id="KAK1941331.1"/>
    </source>
</evidence>
<sequence length="232" mass="26694">MSPEATFHAPFNFNSLSNDQCIDKIRFEKHQVVELVILLGVEGIRTRERSVASGVEGICIVLYKLAVPVRWVDLEDFFGRDASGLSNIFLHVLTYIDKKYDRLLYVYHDYVAQNLQDYADAVFDAGGLLQNVWAFIDGTVRGICRPRTRHIKRDGMFMSQKSVYNGHKRKHALEYQTLTTPDELIVHLYGPFPRRNHIKLFQDSKILNDTGFRGFRVYGDQAYGNDPILCCP</sequence>
<keyword evidence="2" id="KW-1185">Reference proteome</keyword>
<protein>
    <recommendedName>
        <fullName evidence="3">DDE Tnp4 domain-containing protein</fullName>
    </recommendedName>
</protein>
<reference evidence="1" key="1">
    <citation type="submission" date="2023-08" db="EMBL/GenBank/DDBJ databases">
        <title>Reference Genome Resource for the Citrus Pathogen Phytophthora citrophthora.</title>
        <authorList>
            <person name="Moller H."/>
            <person name="Coetzee B."/>
            <person name="Rose L.J."/>
            <person name="Van Niekerk J.M."/>
        </authorList>
    </citation>
    <scope>NUCLEOTIDE SEQUENCE</scope>
    <source>
        <strain evidence="1">STE-U-9442</strain>
    </source>
</reference>
<dbReference type="Proteomes" id="UP001259832">
    <property type="component" value="Unassembled WGS sequence"/>
</dbReference>
<gene>
    <name evidence="1" type="ORF">P3T76_007197</name>
</gene>
<dbReference type="AlphaFoldDB" id="A0AAD9LMF0"/>
<evidence type="ECO:0008006" key="3">
    <source>
        <dbReference type="Google" id="ProtNLM"/>
    </source>
</evidence>
<dbReference type="PANTHER" id="PTHR34615">
    <property type="entry name" value="PX DOMAIN-CONTAINING PROTEIN"/>
    <property type="match status" value="1"/>
</dbReference>
<dbReference type="PANTHER" id="PTHR34615:SF1">
    <property type="entry name" value="PX DOMAIN-CONTAINING PROTEIN"/>
    <property type="match status" value="1"/>
</dbReference>